<feature type="region of interest" description="Disordered" evidence="1">
    <location>
        <begin position="368"/>
        <end position="388"/>
    </location>
</feature>
<feature type="region of interest" description="Disordered" evidence="1">
    <location>
        <begin position="420"/>
        <end position="439"/>
    </location>
</feature>
<dbReference type="EMBL" id="JANBUY010000071">
    <property type="protein sequence ID" value="KAJ2864997.1"/>
    <property type="molecule type" value="Genomic_DNA"/>
</dbReference>
<evidence type="ECO:0000313" key="2">
    <source>
        <dbReference type="EMBL" id="KAJ2864997.1"/>
    </source>
</evidence>
<keyword evidence="3" id="KW-1185">Reference proteome</keyword>
<feature type="region of interest" description="Disordered" evidence="1">
    <location>
        <begin position="114"/>
        <end position="235"/>
    </location>
</feature>
<feature type="compositionally biased region" description="Polar residues" evidence="1">
    <location>
        <begin position="422"/>
        <end position="439"/>
    </location>
</feature>
<gene>
    <name evidence="2" type="ORF">GGH94_002539</name>
</gene>
<evidence type="ECO:0008006" key="4">
    <source>
        <dbReference type="Google" id="ProtNLM"/>
    </source>
</evidence>
<feature type="compositionally biased region" description="Acidic residues" evidence="1">
    <location>
        <begin position="170"/>
        <end position="193"/>
    </location>
</feature>
<comment type="caution">
    <text evidence="2">The sequence shown here is derived from an EMBL/GenBank/DDBJ whole genome shotgun (WGS) entry which is preliminary data.</text>
</comment>
<dbReference type="Proteomes" id="UP001140074">
    <property type="component" value="Unassembled WGS sequence"/>
</dbReference>
<accession>A0A9W8M3Y0</accession>
<sequence>MDSYSSEDGASPKRLKANDQSSLPVSILKDNVSSEAEDTDSSERRKSRKSIGRRVSFAPTAHVRMFEIPEEKQQNFQGSAAYVMPDISSQTGIAGFSLGPISTIEETSMASNDSFDVSVRHSDPSESTHSSEDSFLTEHQQESTTSNMPSGVSNSSNNNARGHISLLDSNDADDDSDSDDDDSESDGDVDDAVTMELTGAIDGGAMNTDANDNDEDSSVGGIGEFGHINQSNGTSSHGMTVVGTSDADSFLNMLLQGNNTGTQDTSLLDNILSQFESTQQFHTLNHTAQSAADTDYTRVGLAMDDDNETRDVTMHDPQAEQDVADEFVSFNQRSALPFGDDDMNDEVYDETGSHGDPVTMDLTGIVVWPPPLSGQQTTASESEARDSTAFSGAFEPVLQADQQLTPSFARAGAIGSAAASAHSTPFRTPQRGAQQSTPGSLVETLETLMARNPSAANNQAWIAAAASPVTPERALAGSVGSIPTPTLPLFSAPRAPAIPATHYTPQPAPPSTAALQTTPRQRLTPRVSSSSSNNRLASVTPTPSRSSTRARRMSRVSSGDMAGVTASALSIEEQMPELQQEPEPTFKLDALPVIPFTANPPRPVSLSGPPTLADHARAGLVFGIFDAYRQQELVPKPLSEHDLQATYAMMFEPLFRKAKLTARLEYCSSLASLFEVDRNVSQVASATPTDFAPTVSYFEDQNSLLAQRKEELLLRISKTRQRLMTDAPNMDAGGLAAEISGLKSKLVEARRQREAVGSDAERLSSEIQALQTTGSSFDRQVTERKSAQNILLAINGLQLADVAEDRCDFVYDKFAKLHLDTAAEFTSLHPDIDWAAVVKDNSSRAASSMRQDAISAMKTNAAIKELLEDVKRVKRHTFVDLSYNDGIQVRIQFFSKTHRRRFYLQISIGALANYKQLYKEARFDWATEVVYGEIDSSRFKLCLRACKIDSQTPLFSIYQHVEQLMDTY</sequence>
<dbReference type="AlphaFoldDB" id="A0A9W8M3Y0"/>
<feature type="region of interest" description="Disordered" evidence="1">
    <location>
        <begin position="1"/>
        <end position="61"/>
    </location>
</feature>
<reference evidence="2" key="1">
    <citation type="submission" date="2022-07" db="EMBL/GenBank/DDBJ databases">
        <title>Phylogenomic reconstructions and comparative analyses of Kickxellomycotina fungi.</title>
        <authorList>
            <person name="Reynolds N.K."/>
            <person name="Stajich J.E."/>
            <person name="Barry K."/>
            <person name="Grigoriev I.V."/>
            <person name="Crous P."/>
            <person name="Smith M.E."/>
        </authorList>
    </citation>
    <scope>NUCLEOTIDE SEQUENCE</scope>
    <source>
        <strain evidence="2">RSA 476</strain>
    </source>
</reference>
<feature type="compositionally biased region" description="Low complexity" evidence="1">
    <location>
        <begin position="528"/>
        <end position="547"/>
    </location>
</feature>
<protein>
    <recommendedName>
        <fullName evidence="4">Spc7 kinetochore protein domain-containing protein</fullName>
    </recommendedName>
</protein>
<name>A0A9W8M3Y0_9FUNG</name>
<organism evidence="2 3">
    <name type="scientific">Coemansia aciculifera</name>
    <dbReference type="NCBI Taxonomy" id="417176"/>
    <lineage>
        <taxon>Eukaryota</taxon>
        <taxon>Fungi</taxon>
        <taxon>Fungi incertae sedis</taxon>
        <taxon>Zoopagomycota</taxon>
        <taxon>Kickxellomycotina</taxon>
        <taxon>Kickxellomycetes</taxon>
        <taxon>Kickxellales</taxon>
        <taxon>Kickxellaceae</taxon>
        <taxon>Coemansia</taxon>
    </lineage>
</organism>
<feature type="compositionally biased region" description="Basic and acidic residues" evidence="1">
    <location>
        <begin position="118"/>
        <end position="132"/>
    </location>
</feature>
<proteinExistence type="predicted"/>
<evidence type="ECO:0000313" key="3">
    <source>
        <dbReference type="Proteomes" id="UP001140074"/>
    </source>
</evidence>
<feature type="region of interest" description="Disordered" evidence="1">
    <location>
        <begin position="499"/>
        <end position="561"/>
    </location>
</feature>
<feature type="compositionally biased region" description="Polar residues" evidence="1">
    <location>
        <begin position="133"/>
        <end position="160"/>
    </location>
</feature>
<evidence type="ECO:0000256" key="1">
    <source>
        <dbReference type="SAM" id="MobiDB-lite"/>
    </source>
</evidence>